<comment type="caution">
    <text evidence="14">The sequence shown here is derived from an EMBL/GenBank/DDBJ whole genome shotgun (WGS) entry which is preliminary data.</text>
</comment>
<feature type="transmembrane region" description="Helical" evidence="12">
    <location>
        <begin position="631"/>
        <end position="648"/>
    </location>
</feature>
<dbReference type="SUPFAM" id="SSF64484">
    <property type="entry name" value="beta and beta-prime subunits of DNA dependent RNA-polymerase"/>
    <property type="match status" value="2"/>
</dbReference>
<dbReference type="InterPro" id="IPR000722">
    <property type="entry name" value="RNA_pol_asu"/>
</dbReference>
<evidence type="ECO:0000256" key="4">
    <source>
        <dbReference type="ARBA" id="ARBA00022679"/>
    </source>
</evidence>
<feature type="transmembrane region" description="Helical" evidence="12">
    <location>
        <begin position="298"/>
        <end position="317"/>
    </location>
</feature>
<comment type="function">
    <text evidence="10">DNA-dependent RNA polymerase catalyzes the transcription of DNA into RNA using the four ribonucleoside triphosphates as substrates.</text>
</comment>
<dbReference type="InterPro" id="IPR006592">
    <property type="entry name" value="RNA_pol_N"/>
</dbReference>
<keyword evidence="5 12" id="KW-0812">Transmembrane</keyword>
<feature type="region of interest" description="Disordered" evidence="11">
    <location>
        <begin position="708"/>
        <end position="735"/>
    </location>
</feature>
<keyword evidence="6 10" id="KW-0548">Nucleotidyltransferase</keyword>
<dbReference type="Gene3D" id="3.30.1490.180">
    <property type="entry name" value="RNA polymerase ii"/>
    <property type="match status" value="1"/>
</dbReference>
<dbReference type="InterPro" id="IPR013057">
    <property type="entry name" value="AA_transpt_TM"/>
</dbReference>
<dbReference type="InterPro" id="IPR007080">
    <property type="entry name" value="RNA_pol_Rpb1_1"/>
</dbReference>
<feature type="transmembrane region" description="Helical" evidence="12">
    <location>
        <begin position="472"/>
        <end position="490"/>
    </location>
</feature>
<dbReference type="Pfam" id="PF04997">
    <property type="entry name" value="RNA_pol_Rpb1_1"/>
    <property type="match status" value="1"/>
</dbReference>
<feature type="transmembrane region" description="Helical" evidence="12">
    <location>
        <begin position="654"/>
        <end position="678"/>
    </location>
</feature>
<sequence length="1301" mass="143410">MDTTPYDLPPSVCSREATQVRFMYFSAEEVKNLSVVEVNDLHTFDMWGVPNTGGLYSLEMGYCQNFSNNCPPNCKLCGYDKDCPGHMGHIEFATPVFNPFLLTTLMKLMRQTCMKCHKFKCHEAVSAALVRSLKPLAGGDLPPVLPLQPEKSAFVAEIGAETEALRLLVEEHTEEGVQISRETLPARGPKEQLQASEKLARKFEKARQAKEHELLEPESSTPEALQNSAGLEALRTVIARFIADVPDACVRCKAKAKWRKEGYEALFVKPDKNSQELLVLPTYARELLQKRGSLRGSIFTLMSAAIGSGVLLLPYAFSLVGVPVGILTLLFGTYCLATSLRLIITISHITGRDSYAKSAIEVLGPVAGRGLACLMVGEALCGQAAFIKFLSDLWPRVLPMAFGRLSKTQMAFVIIFAAFPAAASKDMSVLRHVTVVSFFSLAFMASLVVSSAVHEPNVEEISVITSGTSEKIWYVLPQTWSLVLSALYCQHVAIPVYKQMNNFNGRRINKVLLRSCTSLSLLYALVATCGVMAHGAKTPENILLAYPSSHQAAWLAQLLTGCSLLIALPLGVQPARDQLPEVLYSIRSLTGALHSLGLRLLFGQRPQRTPSVSELEFPVENVRPPTGPLRVLHTAVIMSVAASLALIFPNVTSIVGIATGFGSVLWTFIMPMVMILILRHRAAHGKIDGAPLHIPGLGSSKRERLLNSPLASPTWSPRNSQRSSPTLSPAPSATSLTEVPNLVLEAQEDICMQIEEPDSGWTSTVLHSSTRAETGGTGGPPGLHGPSPVRDHYPWSFQFSMGILSLSIGSILGLTSAYQSLTSEESKLCRRYSEELGAGFLVPAANEVGPDVFFLERLLVPPNRFRPPEPVDRGENKPTQYSPHKHTKLLEKILKENQEVIRSMTEERKEEKDEKEPPQPKKAKTEPKKKVEAQAKTEPKEKADAKKKEEQEVKRLDQAVQHLQIAVNSYMDKMKSGRNAKLSDDGIRQLLEKKEGLFRMKMMGKRVNFAARSVISPDPNIEPSEIGVPVEIAANLSYPEVATTYNQKWLRQLVLRGSQYPGANEVHIPKENGGKVIWNLKSVKKENRKALAKTLISDIRSGKPPATVFRQLQDGDPLLVNRQPTLHKPGIMAHAAKVLYKEKTIRLHYVNCNTYNADFDGDEMNLHAPQDPISRMEALAIAKAEFQYLVPTSGKPLRGLIQDHVIAGTMLTKRDSYYTKSEVCLLLYAGLRHAFGAPESGPLRGRWSTGDWEQPSRCLRPEDPCRVRPACRAAPGGLLVWEAGLEHALEASHQDLRWPGS</sequence>
<feature type="transmembrane region" description="Helical" evidence="12">
    <location>
        <begin position="366"/>
        <end position="386"/>
    </location>
</feature>
<feature type="compositionally biased region" description="Polar residues" evidence="11">
    <location>
        <begin position="709"/>
        <end position="722"/>
    </location>
</feature>
<gene>
    <name evidence="14" type="ORF">SCF082_LOCUS17053</name>
</gene>
<dbReference type="Pfam" id="PF01490">
    <property type="entry name" value="Aa_trans"/>
    <property type="match status" value="1"/>
</dbReference>
<keyword evidence="3 10" id="KW-0240">DNA-directed RNA polymerase</keyword>
<organism evidence="14 15">
    <name type="scientific">Durusdinium trenchii</name>
    <dbReference type="NCBI Taxonomy" id="1381693"/>
    <lineage>
        <taxon>Eukaryota</taxon>
        <taxon>Sar</taxon>
        <taxon>Alveolata</taxon>
        <taxon>Dinophyceae</taxon>
        <taxon>Suessiales</taxon>
        <taxon>Symbiodiniaceae</taxon>
        <taxon>Durusdinium</taxon>
    </lineage>
</organism>
<dbReference type="Gene3D" id="4.10.860.120">
    <property type="entry name" value="RNA polymerase II, clamp domain"/>
    <property type="match status" value="1"/>
</dbReference>
<dbReference type="SMART" id="SM00663">
    <property type="entry name" value="RPOLA_N"/>
    <property type="match status" value="1"/>
</dbReference>
<keyword evidence="15" id="KW-1185">Reference proteome</keyword>
<dbReference type="Gene3D" id="2.40.40.20">
    <property type="match status" value="1"/>
</dbReference>
<comment type="catalytic activity">
    <reaction evidence="10">
        <text>RNA(n) + a ribonucleoside 5'-triphosphate = RNA(n+1) + diphosphate</text>
        <dbReference type="Rhea" id="RHEA:21248"/>
        <dbReference type="Rhea" id="RHEA-COMP:14527"/>
        <dbReference type="Rhea" id="RHEA-COMP:17342"/>
        <dbReference type="ChEBI" id="CHEBI:33019"/>
        <dbReference type="ChEBI" id="CHEBI:61557"/>
        <dbReference type="ChEBI" id="CHEBI:140395"/>
        <dbReference type="EC" id="2.7.7.6"/>
    </reaction>
</comment>
<keyword evidence="4 10" id="KW-0808">Transferase</keyword>
<feature type="transmembrane region" description="Helical" evidence="12">
    <location>
        <begin position="323"/>
        <end position="346"/>
    </location>
</feature>
<name>A0ABP0KFE1_9DINO</name>
<evidence type="ECO:0000313" key="15">
    <source>
        <dbReference type="Proteomes" id="UP001642464"/>
    </source>
</evidence>
<dbReference type="InterPro" id="IPR045867">
    <property type="entry name" value="DNA-dir_RpoC_beta_prime"/>
</dbReference>
<keyword evidence="9 10" id="KW-0804">Transcription</keyword>
<evidence type="ECO:0000256" key="2">
    <source>
        <dbReference type="ARBA" id="ARBA00006460"/>
    </source>
</evidence>
<reference evidence="14 15" key="1">
    <citation type="submission" date="2024-02" db="EMBL/GenBank/DDBJ databases">
        <authorList>
            <person name="Chen Y."/>
            <person name="Shah S."/>
            <person name="Dougan E. K."/>
            <person name="Thang M."/>
            <person name="Chan C."/>
        </authorList>
    </citation>
    <scope>NUCLEOTIDE SEQUENCE [LARGE SCALE GENOMIC DNA]</scope>
</reference>
<evidence type="ECO:0000256" key="9">
    <source>
        <dbReference type="ARBA" id="ARBA00023163"/>
    </source>
</evidence>
<feature type="transmembrane region" description="Helical" evidence="12">
    <location>
        <begin position="511"/>
        <end position="533"/>
    </location>
</feature>
<dbReference type="GO" id="GO:0000428">
    <property type="term" value="C:DNA-directed RNA polymerase complex"/>
    <property type="evidence" value="ECO:0007669"/>
    <property type="project" value="UniProtKB-KW"/>
</dbReference>
<feature type="compositionally biased region" description="Low complexity" evidence="11">
    <location>
        <begin position="723"/>
        <end position="735"/>
    </location>
</feature>
<proteinExistence type="inferred from homology"/>
<dbReference type="PANTHER" id="PTHR19376:SF11">
    <property type="entry name" value="DNA-DIRECTED RNA POLYMERASE I SUBUNIT RPA1"/>
    <property type="match status" value="1"/>
</dbReference>
<evidence type="ECO:0000256" key="7">
    <source>
        <dbReference type="ARBA" id="ARBA00022989"/>
    </source>
</evidence>
<feature type="transmembrane region" description="Helical" evidence="12">
    <location>
        <begin position="435"/>
        <end position="452"/>
    </location>
</feature>
<dbReference type="PANTHER" id="PTHR19376">
    <property type="entry name" value="DNA-DIRECTED RNA POLYMERASE"/>
    <property type="match status" value="1"/>
</dbReference>
<feature type="domain" description="RNA polymerase N-terminal" evidence="13">
    <location>
        <begin position="851"/>
        <end position="1212"/>
    </location>
</feature>
<keyword evidence="8 12" id="KW-0472">Membrane</keyword>
<evidence type="ECO:0000256" key="3">
    <source>
        <dbReference type="ARBA" id="ARBA00022478"/>
    </source>
</evidence>
<evidence type="ECO:0000256" key="5">
    <source>
        <dbReference type="ARBA" id="ARBA00022692"/>
    </source>
</evidence>
<feature type="transmembrane region" description="Helical" evidence="12">
    <location>
        <begin position="406"/>
        <end position="423"/>
    </location>
</feature>
<dbReference type="EMBL" id="CAXAMM010011126">
    <property type="protein sequence ID" value="CAK9025356.1"/>
    <property type="molecule type" value="Genomic_DNA"/>
</dbReference>
<dbReference type="InterPro" id="IPR044893">
    <property type="entry name" value="RNA_pol_Rpb1_clamp_domain"/>
</dbReference>
<dbReference type="Pfam" id="PF04983">
    <property type="entry name" value="RNA_pol_Rpb1_3"/>
    <property type="match status" value="1"/>
</dbReference>
<dbReference type="InterPro" id="IPR042102">
    <property type="entry name" value="RNA_pol_Rpb1_3_sf"/>
</dbReference>
<feature type="region of interest" description="Disordered" evidence="11">
    <location>
        <begin position="905"/>
        <end position="953"/>
    </location>
</feature>
<evidence type="ECO:0000256" key="12">
    <source>
        <dbReference type="SAM" id="Phobius"/>
    </source>
</evidence>
<dbReference type="Gene3D" id="1.10.274.100">
    <property type="entry name" value="RNA polymerase Rpb1, domain 3"/>
    <property type="match status" value="1"/>
</dbReference>
<dbReference type="Proteomes" id="UP001642464">
    <property type="component" value="Unassembled WGS sequence"/>
</dbReference>
<dbReference type="EC" id="2.7.7.6" evidence="10"/>
<accession>A0ABP0KFE1</accession>
<keyword evidence="7 12" id="KW-1133">Transmembrane helix</keyword>
<evidence type="ECO:0000313" key="14">
    <source>
        <dbReference type="EMBL" id="CAK9025356.1"/>
    </source>
</evidence>
<evidence type="ECO:0000256" key="1">
    <source>
        <dbReference type="ARBA" id="ARBA00004370"/>
    </source>
</evidence>
<dbReference type="InterPro" id="IPR007066">
    <property type="entry name" value="RNA_pol_Rpb1_3"/>
</dbReference>
<evidence type="ECO:0000256" key="8">
    <source>
        <dbReference type="ARBA" id="ARBA00023136"/>
    </source>
</evidence>
<feature type="compositionally biased region" description="Basic and acidic residues" evidence="11">
    <location>
        <begin position="866"/>
        <end position="876"/>
    </location>
</feature>
<comment type="subcellular location">
    <subcellularLocation>
        <location evidence="1">Membrane</location>
    </subcellularLocation>
</comment>
<feature type="region of interest" description="Disordered" evidence="11">
    <location>
        <begin position="863"/>
        <end position="887"/>
    </location>
</feature>
<evidence type="ECO:0000259" key="13">
    <source>
        <dbReference type="SMART" id="SM00663"/>
    </source>
</evidence>
<evidence type="ECO:0000256" key="6">
    <source>
        <dbReference type="ARBA" id="ARBA00022695"/>
    </source>
</evidence>
<evidence type="ECO:0000256" key="10">
    <source>
        <dbReference type="RuleBase" id="RU004279"/>
    </source>
</evidence>
<comment type="similarity">
    <text evidence="2 10">Belongs to the RNA polymerase beta' chain family.</text>
</comment>
<protein>
    <recommendedName>
        <fullName evidence="10">DNA-directed RNA polymerase subunit</fullName>
        <ecNumber evidence="10">2.7.7.6</ecNumber>
    </recommendedName>
</protein>
<evidence type="ECO:0000256" key="11">
    <source>
        <dbReference type="SAM" id="MobiDB-lite"/>
    </source>
</evidence>
<dbReference type="Pfam" id="PF00623">
    <property type="entry name" value="RNA_pol_Rpb1_2"/>
    <property type="match status" value="1"/>
</dbReference>